<name>A0A0E9QY44_ANGAN</name>
<reference evidence="1" key="2">
    <citation type="journal article" date="2015" name="Fish Shellfish Immunol.">
        <title>Early steps in the European eel (Anguilla anguilla)-Vibrio vulnificus interaction in the gills: Role of the RtxA13 toxin.</title>
        <authorList>
            <person name="Callol A."/>
            <person name="Pajuelo D."/>
            <person name="Ebbesson L."/>
            <person name="Teles M."/>
            <person name="MacKenzie S."/>
            <person name="Amaro C."/>
        </authorList>
    </citation>
    <scope>NUCLEOTIDE SEQUENCE</scope>
</reference>
<dbReference type="AlphaFoldDB" id="A0A0E9QY44"/>
<protein>
    <submittedName>
        <fullName evidence="1">Uncharacterized protein</fullName>
    </submittedName>
</protein>
<organism evidence="1">
    <name type="scientific">Anguilla anguilla</name>
    <name type="common">European freshwater eel</name>
    <name type="synonym">Muraena anguilla</name>
    <dbReference type="NCBI Taxonomy" id="7936"/>
    <lineage>
        <taxon>Eukaryota</taxon>
        <taxon>Metazoa</taxon>
        <taxon>Chordata</taxon>
        <taxon>Craniata</taxon>
        <taxon>Vertebrata</taxon>
        <taxon>Euteleostomi</taxon>
        <taxon>Actinopterygii</taxon>
        <taxon>Neopterygii</taxon>
        <taxon>Teleostei</taxon>
        <taxon>Anguilliformes</taxon>
        <taxon>Anguillidae</taxon>
        <taxon>Anguilla</taxon>
    </lineage>
</organism>
<accession>A0A0E9QY44</accession>
<dbReference type="EMBL" id="GBXM01086818">
    <property type="protein sequence ID" value="JAH21759.1"/>
    <property type="molecule type" value="Transcribed_RNA"/>
</dbReference>
<proteinExistence type="predicted"/>
<reference evidence="1" key="1">
    <citation type="submission" date="2014-11" db="EMBL/GenBank/DDBJ databases">
        <authorList>
            <person name="Amaro Gonzalez C."/>
        </authorList>
    </citation>
    <scope>NUCLEOTIDE SEQUENCE</scope>
</reference>
<sequence length="62" mass="6977">MFQGLKSLGAFSQGQNPLWFRLLTLLKRVSPFSTTGEPRKRHAGITGSKHYRCLEDCVNHCG</sequence>
<evidence type="ECO:0000313" key="1">
    <source>
        <dbReference type="EMBL" id="JAH21759.1"/>
    </source>
</evidence>